<feature type="transmembrane region" description="Helical" evidence="1">
    <location>
        <begin position="20"/>
        <end position="38"/>
    </location>
</feature>
<accession>D1QNZ4</accession>
<evidence type="ECO:0000256" key="1">
    <source>
        <dbReference type="SAM" id="Phobius"/>
    </source>
</evidence>
<reference evidence="2 3" key="1">
    <citation type="submission" date="2009-11" db="EMBL/GenBank/DDBJ databases">
        <authorList>
            <person name="Weinstock G."/>
            <person name="Sodergren E."/>
            <person name="Clifton S."/>
            <person name="Fulton L."/>
            <person name="Fulton B."/>
            <person name="Courtney L."/>
            <person name="Fronick C."/>
            <person name="Harrison M."/>
            <person name="Strong C."/>
            <person name="Farmer C."/>
            <person name="Delahaunty K."/>
            <person name="Markovic C."/>
            <person name="Hall O."/>
            <person name="Minx P."/>
            <person name="Tomlinson C."/>
            <person name="Mitreva M."/>
            <person name="Nelson J."/>
            <person name="Hou S."/>
            <person name="Wollam A."/>
            <person name="Pepin K.H."/>
            <person name="Johnson M."/>
            <person name="Bhonagiri V."/>
            <person name="Nash W.E."/>
            <person name="Warren W."/>
            <person name="Chinwalla A."/>
            <person name="Mardis E.R."/>
            <person name="Wilson R.K."/>
        </authorList>
    </citation>
    <scope>NUCLEOTIDE SEQUENCE [LARGE SCALE GENOMIC DNA]</scope>
    <source>
        <strain evidence="2 3">F0302</strain>
    </source>
</reference>
<dbReference type="EMBL" id="ACUZ02000006">
    <property type="protein sequence ID" value="EFB32964.1"/>
    <property type="molecule type" value="Genomic_DNA"/>
</dbReference>
<organism evidence="2 3">
    <name type="scientific">Segatella oris F0302</name>
    <dbReference type="NCBI Taxonomy" id="649760"/>
    <lineage>
        <taxon>Bacteria</taxon>
        <taxon>Pseudomonadati</taxon>
        <taxon>Bacteroidota</taxon>
        <taxon>Bacteroidia</taxon>
        <taxon>Bacteroidales</taxon>
        <taxon>Prevotellaceae</taxon>
        <taxon>Segatella</taxon>
    </lineage>
</organism>
<keyword evidence="1" id="KW-0472">Membrane</keyword>
<name>D1QNZ4_9BACT</name>
<keyword evidence="1" id="KW-0812">Transmembrane</keyword>
<proteinExistence type="predicted"/>
<dbReference type="Proteomes" id="UP000004079">
    <property type="component" value="Unassembled WGS sequence"/>
</dbReference>
<keyword evidence="1" id="KW-1133">Transmembrane helix</keyword>
<dbReference type="HOGENOM" id="CLU_2864111_0_0_10"/>
<comment type="caution">
    <text evidence="2">The sequence shown here is derived from an EMBL/GenBank/DDBJ whole genome shotgun (WGS) entry which is preliminary data.</text>
</comment>
<dbReference type="AlphaFoldDB" id="D1QNZ4"/>
<evidence type="ECO:0000313" key="2">
    <source>
        <dbReference type="EMBL" id="EFB32964.1"/>
    </source>
</evidence>
<gene>
    <name evidence="2" type="ORF">HMPREF0971_00663</name>
</gene>
<sequence length="64" mass="7530">MQNEADEHAICIKREDFSTLFSFIFCLVFYNNLIVNALQTRSKLAYFRPQCFCFSARAVSQRLL</sequence>
<evidence type="ECO:0000313" key="3">
    <source>
        <dbReference type="Proteomes" id="UP000004079"/>
    </source>
</evidence>
<protein>
    <submittedName>
        <fullName evidence="2">Uncharacterized protein</fullName>
    </submittedName>
</protein>